<keyword evidence="5" id="KW-0175">Coiled coil</keyword>
<dbReference type="PRINTS" id="PR01490">
    <property type="entry name" value="RTXTOXIND"/>
</dbReference>
<comment type="subcellular location">
    <subcellularLocation>
        <location evidence="1">Membrane</location>
        <topology evidence="1">Single-pass membrane protein</topology>
    </subcellularLocation>
</comment>
<evidence type="ECO:0000313" key="9">
    <source>
        <dbReference type="Proteomes" id="UP001500469"/>
    </source>
</evidence>
<feature type="domain" description="AprE-like beta-barrel" evidence="7">
    <location>
        <begin position="277"/>
        <end position="364"/>
    </location>
</feature>
<dbReference type="RefSeq" id="WP_343854016.1">
    <property type="nucleotide sequence ID" value="NZ_BAAAFI010000045.1"/>
</dbReference>
<dbReference type="InterPro" id="IPR058982">
    <property type="entry name" value="Beta-barrel_AprE"/>
</dbReference>
<dbReference type="PANTHER" id="PTHR30386:SF26">
    <property type="entry name" value="TRANSPORT PROTEIN COMB"/>
    <property type="match status" value="1"/>
</dbReference>
<evidence type="ECO:0000256" key="1">
    <source>
        <dbReference type="ARBA" id="ARBA00004167"/>
    </source>
</evidence>
<evidence type="ECO:0000259" key="7">
    <source>
        <dbReference type="Pfam" id="PF26002"/>
    </source>
</evidence>
<dbReference type="Proteomes" id="UP001500469">
    <property type="component" value="Unassembled WGS sequence"/>
</dbReference>
<reference evidence="9" key="1">
    <citation type="journal article" date="2019" name="Int. J. Syst. Evol. Microbiol.">
        <title>The Global Catalogue of Microorganisms (GCM) 10K type strain sequencing project: providing services to taxonomists for standard genome sequencing and annotation.</title>
        <authorList>
            <consortium name="The Broad Institute Genomics Platform"/>
            <consortium name="The Broad Institute Genome Sequencing Center for Infectious Disease"/>
            <person name="Wu L."/>
            <person name="Ma J."/>
        </authorList>
    </citation>
    <scope>NUCLEOTIDE SEQUENCE [LARGE SCALE GENOMIC DNA]</scope>
    <source>
        <strain evidence="9">JCM 16112</strain>
    </source>
</reference>
<dbReference type="Gene3D" id="1.10.287.470">
    <property type="entry name" value="Helix hairpin bin"/>
    <property type="match status" value="1"/>
</dbReference>
<dbReference type="PANTHER" id="PTHR30386">
    <property type="entry name" value="MEMBRANE FUSION SUBUNIT OF EMRAB-TOLC MULTIDRUG EFFLUX PUMP"/>
    <property type="match status" value="1"/>
</dbReference>
<keyword evidence="3 6" id="KW-1133">Transmembrane helix</keyword>
<dbReference type="InterPro" id="IPR050739">
    <property type="entry name" value="MFP"/>
</dbReference>
<evidence type="ECO:0000256" key="5">
    <source>
        <dbReference type="SAM" id="Coils"/>
    </source>
</evidence>
<protein>
    <recommendedName>
        <fullName evidence="7">AprE-like beta-barrel domain-containing protein</fullName>
    </recommendedName>
</protein>
<keyword evidence="4 6" id="KW-0472">Membrane</keyword>
<name>A0ABP3YGP8_9BACT</name>
<keyword evidence="2 6" id="KW-0812">Transmembrane</keyword>
<proteinExistence type="predicted"/>
<organism evidence="8 9">
    <name type="scientific">Algoriphagus jejuensis</name>
    <dbReference type="NCBI Taxonomy" id="419934"/>
    <lineage>
        <taxon>Bacteria</taxon>
        <taxon>Pseudomonadati</taxon>
        <taxon>Bacteroidota</taxon>
        <taxon>Cytophagia</taxon>
        <taxon>Cytophagales</taxon>
        <taxon>Cyclobacteriaceae</taxon>
        <taxon>Algoriphagus</taxon>
    </lineage>
</organism>
<evidence type="ECO:0000256" key="3">
    <source>
        <dbReference type="ARBA" id="ARBA00022989"/>
    </source>
</evidence>
<sequence>MENKIFPAAIIFNTVELYDSRISVRSHAIYIILLGGLFAFFAVLPLIYVDVAVQTRGTFQSALQRNSIMTSVGGRLEIWNLSENQKVEKGEVLAIVRGEEINLEMGGVKQRLALLGDFIRDLDRLLSLDFENSEVTRSPLSSTSYRSSLLEFQSRIDNQKAAVQKLERDFQRAELLYESKSIAFADYDNIEVQYKQAQAELDLIRRQKVNEWERDLIDHSNEKRRLLNQLEVYSEQLDQYKIIAGASGTLINVMNLNKGDFVYSQQKLAEISPDATLLAIAYISPADIAFITKDQNVTFQVDAYNYNQWGVAEGKVLEVADDLTLLNEREAGYLVTSKLELPSLHLSSGQEGTIKKGMTFTARFVVARRSLFQLLYDKADNWLNPSVKV</sequence>
<evidence type="ECO:0000256" key="4">
    <source>
        <dbReference type="ARBA" id="ARBA00023136"/>
    </source>
</evidence>
<dbReference type="EMBL" id="BAAAFI010000045">
    <property type="protein sequence ID" value="GAA0880579.1"/>
    <property type="molecule type" value="Genomic_DNA"/>
</dbReference>
<evidence type="ECO:0000256" key="6">
    <source>
        <dbReference type="SAM" id="Phobius"/>
    </source>
</evidence>
<feature type="coiled-coil region" evidence="5">
    <location>
        <begin position="149"/>
        <end position="243"/>
    </location>
</feature>
<dbReference type="Pfam" id="PF26002">
    <property type="entry name" value="Beta-barrel_AprE"/>
    <property type="match status" value="1"/>
</dbReference>
<evidence type="ECO:0000313" key="8">
    <source>
        <dbReference type="EMBL" id="GAA0880579.1"/>
    </source>
</evidence>
<evidence type="ECO:0000256" key="2">
    <source>
        <dbReference type="ARBA" id="ARBA00022692"/>
    </source>
</evidence>
<accession>A0ABP3YGP8</accession>
<dbReference type="Gene3D" id="2.40.30.170">
    <property type="match status" value="1"/>
</dbReference>
<keyword evidence="9" id="KW-1185">Reference proteome</keyword>
<feature type="transmembrane region" description="Helical" evidence="6">
    <location>
        <begin position="28"/>
        <end position="48"/>
    </location>
</feature>
<comment type="caution">
    <text evidence="8">The sequence shown here is derived from an EMBL/GenBank/DDBJ whole genome shotgun (WGS) entry which is preliminary data.</text>
</comment>
<gene>
    <name evidence="8" type="ORF">GCM10009119_35490</name>
</gene>